<keyword evidence="4" id="KW-1185">Reference proteome</keyword>
<protein>
    <recommendedName>
        <fullName evidence="2">CxC2-like cysteine cluster KDZ transposase-associated domain-containing protein</fullName>
    </recommendedName>
</protein>
<dbReference type="CDD" id="cd19757">
    <property type="entry name" value="Bbox1"/>
    <property type="match status" value="1"/>
</dbReference>
<reference evidence="3 4" key="1">
    <citation type="journal article" date="2024" name="J Genomics">
        <title>Draft genome sequencing and assembly of Favolaschia claudopus CIRM-BRFM 2984 isolated from oak limbs.</title>
        <authorList>
            <person name="Navarro D."/>
            <person name="Drula E."/>
            <person name="Chaduli D."/>
            <person name="Cazenave R."/>
            <person name="Ahrendt S."/>
            <person name="Wang J."/>
            <person name="Lipzen A."/>
            <person name="Daum C."/>
            <person name="Barry K."/>
            <person name="Grigoriev I.V."/>
            <person name="Favel A."/>
            <person name="Rosso M.N."/>
            <person name="Martin F."/>
        </authorList>
    </citation>
    <scope>NUCLEOTIDE SEQUENCE [LARGE SCALE GENOMIC DNA]</scope>
    <source>
        <strain evidence="3 4">CIRM-BRFM 2984</strain>
    </source>
</reference>
<evidence type="ECO:0000313" key="3">
    <source>
        <dbReference type="EMBL" id="KAK7028442.1"/>
    </source>
</evidence>
<sequence length="1103" mass="125226">MFSNKRKKNTTVTFSRTPSSLPANTASSGTSTASTPTTTTLLREKTSIRQDGRIAQDYRMIDVVTNAESATTKVRNASASRHSGPIFEYTAVDHDDGFDGDDDDDARARRESDDPLRQWAEDHRDVFLSEMLRHEGRGDHVNATACARCLERAPEYRCVHCMGGGELLCERCIVSEHQRLPFHTIELWTGSHFQRKSLKSMGLEIQLGHWGVQGGVCPVPESVWANDFVIIDGSGVHPVNLKFCGCGLGGHPTVQLLRAKLWPATTTSPRTATTFSVLRSYHLLSFESKCSTLEFYQSLARLNDNLHRKRDKERYHEFLRTTREYRNVQMLKRAGRGHDPSGARGTKPGECALLCPACPHPGINLPPNWMDAPEEKQFIYALFLALDANFRLRRKDVSSEEKDPGLGNGWAFYCDVVRYMEHVRKNWKLEQDRSHCVAHDAVDKPDREARGTASSGVGAVDCARHNMKRPQAVGDLQLGEKYINMDYMFFSSISGSPLLRFFISYDIACQWHIKLWKRMIQYQDETLTIDGRGKFFTFLVPKFHLPAHIEACNLKFSFNLTRDVGQTDGEAPERGWAHTNPLARSTKEMGPGFRRETLDDHFGDWNHTRIIALGYAMRRKVERAVPEMVRTREALRDMNDSLGSDVVEEWKTMAKEWEADAAAPNPFETIRKDQHVAKVRAELAAETAAREVAGNEDEGAVRGDMHVSELVGMGLQLEQQQRVLATDVAATGLHPTDGQRRAMMERTSKLRRKVSAWIEIQHRFFPGLANSRAREDELRAREAAGEPIPGLEVPRLKLWLPSQVLAEGNRDVVIKRSVSQFEYRLRVAQASEALHEVRRLLLVRTHLYKMKDAHARGVKQNTRSADKIAALNDQIKRAAATYRVARAALVVLGPALDRREWEYTLLPLQEDDVRGLPQAMFHDPERKKKKTKRARKSKQNRPLSWIWVTKGEHWAPGDDVAMNEAVRIEWAKTRARAMRWAEEVDLLEEELRRIDHFLQWRAGWWTSQINRRALADPLQLEGETAYAIRQASIQRTLAAEFADEWKGLGALIERGRSGELEEAAEESDDAESGEEESGEEDEPIPSLPARQVKPTYTDEVLIL</sequence>
<comment type="caution">
    <text evidence="3">The sequence shown here is derived from an EMBL/GenBank/DDBJ whole genome shotgun (WGS) entry which is preliminary data.</text>
</comment>
<feature type="compositionally biased region" description="Basic residues" evidence="1">
    <location>
        <begin position="927"/>
        <end position="939"/>
    </location>
</feature>
<dbReference type="InterPro" id="IPR041457">
    <property type="entry name" value="CxC2_KDZ-assoc"/>
</dbReference>
<organism evidence="3 4">
    <name type="scientific">Favolaschia claudopus</name>
    <dbReference type="NCBI Taxonomy" id="2862362"/>
    <lineage>
        <taxon>Eukaryota</taxon>
        <taxon>Fungi</taxon>
        <taxon>Dikarya</taxon>
        <taxon>Basidiomycota</taxon>
        <taxon>Agaricomycotina</taxon>
        <taxon>Agaricomycetes</taxon>
        <taxon>Agaricomycetidae</taxon>
        <taxon>Agaricales</taxon>
        <taxon>Marasmiineae</taxon>
        <taxon>Mycenaceae</taxon>
        <taxon>Favolaschia</taxon>
    </lineage>
</organism>
<feature type="compositionally biased region" description="Acidic residues" evidence="1">
    <location>
        <begin position="1060"/>
        <end position="1083"/>
    </location>
</feature>
<feature type="compositionally biased region" description="Low complexity" evidence="1">
    <location>
        <begin position="25"/>
        <end position="40"/>
    </location>
</feature>
<name>A0AAW0BNN4_9AGAR</name>
<evidence type="ECO:0000259" key="2">
    <source>
        <dbReference type="Pfam" id="PF18803"/>
    </source>
</evidence>
<dbReference type="Pfam" id="PF18758">
    <property type="entry name" value="KDZ"/>
    <property type="match status" value="1"/>
</dbReference>
<dbReference type="EMBL" id="JAWWNJ010000028">
    <property type="protein sequence ID" value="KAK7028442.1"/>
    <property type="molecule type" value="Genomic_DNA"/>
</dbReference>
<feature type="region of interest" description="Disordered" evidence="1">
    <location>
        <begin position="1"/>
        <end position="44"/>
    </location>
</feature>
<dbReference type="AlphaFoldDB" id="A0AAW0BNN4"/>
<feature type="compositionally biased region" description="Polar residues" evidence="1">
    <location>
        <begin position="10"/>
        <end position="24"/>
    </location>
</feature>
<evidence type="ECO:0000256" key="1">
    <source>
        <dbReference type="SAM" id="MobiDB-lite"/>
    </source>
</evidence>
<dbReference type="PANTHER" id="PTHR33096">
    <property type="entry name" value="CXC2 DOMAIN-CONTAINING PROTEIN"/>
    <property type="match status" value="1"/>
</dbReference>
<dbReference type="PANTHER" id="PTHR33096:SF1">
    <property type="entry name" value="CXC1-LIKE CYSTEINE CLUSTER ASSOCIATED WITH KDZ TRANSPOSASES DOMAIN-CONTAINING PROTEIN"/>
    <property type="match status" value="1"/>
</dbReference>
<feature type="region of interest" description="Disordered" evidence="1">
    <location>
        <begin position="920"/>
        <end position="940"/>
    </location>
</feature>
<dbReference type="Pfam" id="PF18803">
    <property type="entry name" value="CxC2"/>
    <property type="match status" value="1"/>
</dbReference>
<feature type="region of interest" description="Disordered" evidence="1">
    <location>
        <begin position="90"/>
        <end position="114"/>
    </location>
</feature>
<dbReference type="InterPro" id="IPR040521">
    <property type="entry name" value="KDZ"/>
</dbReference>
<feature type="domain" description="CxC2-like cysteine cluster KDZ transposase-associated" evidence="2">
    <location>
        <begin position="198"/>
        <end position="306"/>
    </location>
</feature>
<evidence type="ECO:0000313" key="4">
    <source>
        <dbReference type="Proteomes" id="UP001362999"/>
    </source>
</evidence>
<accession>A0AAW0BNN4</accession>
<dbReference type="Proteomes" id="UP001362999">
    <property type="component" value="Unassembled WGS sequence"/>
</dbReference>
<feature type="region of interest" description="Disordered" evidence="1">
    <location>
        <begin position="1056"/>
        <end position="1103"/>
    </location>
</feature>
<gene>
    <name evidence="3" type="ORF">R3P38DRAFT_2936576</name>
</gene>
<proteinExistence type="predicted"/>